<dbReference type="InterPro" id="IPR007551">
    <property type="entry name" value="YajQ/Smlt4090-like"/>
</dbReference>
<accession>A0A388TB02</accession>
<keyword evidence="2" id="KW-1185">Reference proteome</keyword>
<dbReference type="InterPro" id="IPR035570">
    <property type="entry name" value="UPF0234_N"/>
</dbReference>
<sequence>MSFLTFLYYNFVMADSSFDVVSEPDLQLVNNALNTARKEIATRYDFRGSAASVELN</sequence>
<dbReference type="AlphaFoldDB" id="A0A388TB02"/>
<dbReference type="Gene3D" id="3.30.70.990">
    <property type="entry name" value="YajQ-like, domain 2"/>
    <property type="match status" value="1"/>
</dbReference>
<evidence type="ECO:0000313" key="2">
    <source>
        <dbReference type="Proteomes" id="UP000269352"/>
    </source>
</evidence>
<dbReference type="InterPro" id="IPR036183">
    <property type="entry name" value="YajQ-like_sf"/>
</dbReference>
<evidence type="ECO:0000313" key="1">
    <source>
        <dbReference type="EMBL" id="GBR73514.1"/>
    </source>
</evidence>
<gene>
    <name evidence="1" type="ORF">NO1_0882</name>
</gene>
<feature type="non-terminal residue" evidence="1">
    <location>
        <position position="56"/>
    </location>
</feature>
<dbReference type="SUPFAM" id="SSF89963">
    <property type="entry name" value="YajQ-like"/>
    <property type="match status" value="1"/>
</dbReference>
<proteinExistence type="predicted"/>
<dbReference type="EMBL" id="BGZN01000013">
    <property type="protein sequence ID" value="GBR73514.1"/>
    <property type="molecule type" value="Genomic_DNA"/>
</dbReference>
<dbReference type="Pfam" id="PF04461">
    <property type="entry name" value="YajQ"/>
    <property type="match status" value="1"/>
</dbReference>
<dbReference type="Proteomes" id="UP000269352">
    <property type="component" value="Unassembled WGS sequence"/>
</dbReference>
<name>A0A388TB02_TERA1</name>
<organism evidence="1 2">
    <name type="scientific">Termititenax aidoneus</name>
    <dbReference type="NCBI Taxonomy" id="2218524"/>
    <lineage>
        <taxon>Bacteria</taxon>
        <taxon>Bacillati</taxon>
        <taxon>Candidatus Margulisiibacteriota</taxon>
        <taxon>Candidatus Termititenacia</taxon>
        <taxon>Candidatus Termititenacales</taxon>
        <taxon>Candidatus Termititenacaceae</taxon>
        <taxon>Candidatus Termititenax</taxon>
    </lineage>
</organism>
<comment type="caution">
    <text evidence="1">The sequence shown here is derived from an EMBL/GenBank/DDBJ whole genome shotgun (WGS) entry which is preliminary data.</text>
</comment>
<reference evidence="1 2" key="1">
    <citation type="journal article" date="2019" name="ISME J.">
        <title>Genome analyses of uncultured TG2/ZB3 bacteria in 'Margulisbacteria' specifically attached to ectosymbiotic spirochetes of protists in the termite gut.</title>
        <authorList>
            <person name="Utami Y.D."/>
            <person name="Kuwahara H."/>
            <person name="Igai K."/>
            <person name="Murakami T."/>
            <person name="Sugaya K."/>
            <person name="Morikawa T."/>
            <person name="Nagura Y."/>
            <person name="Yuki M."/>
            <person name="Deevong P."/>
            <person name="Inoue T."/>
            <person name="Kihara K."/>
            <person name="Lo N."/>
            <person name="Yamada A."/>
            <person name="Ohkuma M."/>
            <person name="Hongoh Y."/>
        </authorList>
    </citation>
    <scope>NUCLEOTIDE SEQUENCE [LARGE SCALE GENOMIC DNA]</scope>
    <source>
        <strain evidence="1">NkOx7-01</strain>
    </source>
</reference>
<protein>
    <submittedName>
        <fullName evidence="1">Uncharacterized protein</fullName>
    </submittedName>
</protein>